<dbReference type="Pfam" id="PF00151">
    <property type="entry name" value="Lipase"/>
    <property type="match status" value="1"/>
</dbReference>
<dbReference type="InterPro" id="IPR029058">
    <property type="entry name" value="AB_hydrolase_fold"/>
</dbReference>
<dbReference type="PRINTS" id="PR00821">
    <property type="entry name" value="TAGLIPASE"/>
</dbReference>
<evidence type="ECO:0000313" key="6">
    <source>
        <dbReference type="EMBL" id="KAK6640467.1"/>
    </source>
</evidence>
<dbReference type="EMBL" id="JAWJWF010000001">
    <property type="protein sequence ID" value="KAK6640467.1"/>
    <property type="molecule type" value="Genomic_DNA"/>
</dbReference>
<evidence type="ECO:0000313" key="7">
    <source>
        <dbReference type="Proteomes" id="UP001359485"/>
    </source>
</evidence>
<comment type="similarity">
    <text evidence="2 4">Belongs to the AB hydrolase superfamily. Lipase family.</text>
</comment>
<comment type="caution">
    <text evidence="6">The sequence shown here is derived from an EMBL/GenBank/DDBJ whole genome shotgun (WGS) entry which is preliminary data.</text>
</comment>
<evidence type="ECO:0000256" key="3">
    <source>
        <dbReference type="ARBA" id="ARBA00022525"/>
    </source>
</evidence>
<name>A0ABR1BER4_POLSC</name>
<dbReference type="PANTHER" id="PTHR11610:SF36">
    <property type="entry name" value="LIPASE MEMBER H-A-LIKE PROTEIN"/>
    <property type="match status" value="1"/>
</dbReference>
<comment type="subcellular location">
    <subcellularLocation>
        <location evidence="1">Secreted</location>
    </subcellularLocation>
</comment>
<evidence type="ECO:0000256" key="1">
    <source>
        <dbReference type="ARBA" id="ARBA00004613"/>
    </source>
</evidence>
<protein>
    <recommendedName>
        <fullName evidence="5">Lipase domain-containing protein</fullName>
    </recommendedName>
</protein>
<keyword evidence="3" id="KW-0964">Secreted</keyword>
<keyword evidence="7" id="KW-1185">Reference proteome</keyword>
<evidence type="ECO:0000259" key="5">
    <source>
        <dbReference type="Pfam" id="PF00151"/>
    </source>
</evidence>
<feature type="domain" description="Lipase" evidence="5">
    <location>
        <begin position="36"/>
        <end position="272"/>
    </location>
</feature>
<evidence type="ECO:0000256" key="4">
    <source>
        <dbReference type="RuleBase" id="RU004262"/>
    </source>
</evidence>
<sequence length="316" mass="35750">MDFQNLKTRLSSTGFFTNMFDVRYWRCVYKKRSYCPDENIRFFLYTPEHRVRRKIDVRNPYSLRYNGWDPHKRNVIIVHGFNGTEGKSPLSFIRDAYLKRGDYNVLAIDWGVLTRFPCYLSAISNTRLVAQCTAQLYSFLTASGASAESTTCVGHSLGAHICGMMNNYLTKRMHKIVGLDPARPLIDRFGNEAFRLTRDDANVVQVIHTNAGALGETSQVGDIDFCVNGGRFQPSCKGHRLRRARCSHFLSACYYAMSVTNPRKVVGVPCTAKCPRTSRSLGRMPGNPVVMGEFTPDDAKGHYCVTLRHNANCPFD</sequence>
<reference evidence="6 7" key="1">
    <citation type="submission" date="2023-09" db="EMBL/GenBank/DDBJ databases">
        <title>Genomes of two closely related lineages of the louse Polyplax serrata with different host specificities.</title>
        <authorList>
            <person name="Martinu J."/>
            <person name="Tarabai H."/>
            <person name="Stefka J."/>
            <person name="Hypsa V."/>
        </authorList>
    </citation>
    <scope>NUCLEOTIDE SEQUENCE [LARGE SCALE GENOMIC DNA]</scope>
    <source>
        <strain evidence="6">98ZLc_SE</strain>
    </source>
</reference>
<proteinExistence type="inferred from homology"/>
<gene>
    <name evidence="6" type="ORF">RUM44_012161</name>
</gene>
<evidence type="ECO:0000256" key="2">
    <source>
        <dbReference type="ARBA" id="ARBA00010701"/>
    </source>
</evidence>
<accession>A0ABR1BER4</accession>
<dbReference type="InterPro" id="IPR000734">
    <property type="entry name" value="TAG_lipase"/>
</dbReference>
<dbReference type="SUPFAM" id="SSF53474">
    <property type="entry name" value="alpha/beta-Hydrolases"/>
    <property type="match status" value="1"/>
</dbReference>
<dbReference type="Proteomes" id="UP001359485">
    <property type="component" value="Unassembled WGS sequence"/>
</dbReference>
<dbReference type="PANTHER" id="PTHR11610">
    <property type="entry name" value="LIPASE"/>
    <property type="match status" value="1"/>
</dbReference>
<dbReference type="InterPro" id="IPR013818">
    <property type="entry name" value="Lipase"/>
</dbReference>
<dbReference type="Gene3D" id="3.40.50.1820">
    <property type="entry name" value="alpha/beta hydrolase"/>
    <property type="match status" value="1"/>
</dbReference>
<organism evidence="6 7">
    <name type="scientific">Polyplax serrata</name>
    <name type="common">Common mouse louse</name>
    <dbReference type="NCBI Taxonomy" id="468196"/>
    <lineage>
        <taxon>Eukaryota</taxon>
        <taxon>Metazoa</taxon>
        <taxon>Ecdysozoa</taxon>
        <taxon>Arthropoda</taxon>
        <taxon>Hexapoda</taxon>
        <taxon>Insecta</taxon>
        <taxon>Pterygota</taxon>
        <taxon>Neoptera</taxon>
        <taxon>Paraneoptera</taxon>
        <taxon>Psocodea</taxon>
        <taxon>Troctomorpha</taxon>
        <taxon>Phthiraptera</taxon>
        <taxon>Anoplura</taxon>
        <taxon>Polyplacidae</taxon>
        <taxon>Polyplax</taxon>
    </lineage>
</organism>